<evidence type="ECO:0000313" key="2">
    <source>
        <dbReference type="EMBL" id="MDP2564799.1"/>
    </source>
</evidence>
<keyword evidence="3" id="KW-1185">Reference proteome</keyword>
<feature type="transmembrane region" description="Helical" evidence="1">
    <location>
        <begin position="278"/>
        <end position="297"/>
    </location>
</feature>
<feature type="transmembrane region" description="Helical" evidence="1">
    <location>
        <begin position="193"/>
        <end position="214"/>
    </location>
</feature>
<feature type="transmembrane region" description="Helical" evidence="1">
    <location>
        <begin position="303"/>
        <end position="321"/>
    </location>
</feature>
<keyword evidence="1" id="KW-0472">Membrane</keyword>
<feature type="transmembrane region" description="Helical" evidence="1">
    <location>
        <begin position="137"/>
        <end position="154"/>
    </location>
</feature>
<feature type="transmembrane region" description="Helical" evidence="1">
    <location>
        <begin position="89"/>
        <end position="107"/>
    </location>
</feature>
<gene>
    <name evidence="2" type="ORF">Q8W34_09145</name>
</gene>
<feature type="transmembrane region" description="Helical" evidence="1">
    <location>
        <begin position="24"/>
        <end position="42"/>
    </location>
</feature>
<feature type="transmembrane region" description="Helical" evidence="1">
    <location>
        <begin position="160"/>
        <end position="181"/>
    </location>
</feature>
<keyword evidence="1" id="KW-0812">Transmembrane</keyword>
<feature type="transmembrane region" description="Helical" evidence="1">
    <location>
        <begin position="328"/>
        <end position="349"/>
    </location>
</feature>
<sequence>MTTLSLLAIKSSLLFTLFISETNFRAIGFLLITSVFIVLGYVNYTGLSISHDTVTYYIPFYNNSGWREFEPGYTLLNQLSKKAGLSADSFIFCISYGTLFFFFISLWKIAKDLSAFVLIIYLVFCTLSFNFLSTGLLRQYLALVLIFLGSSFLVNEKRVQFLVCVFIASTIHFSSIIYLLVLFFVKFEMKKKLIVIFLSFIFSIFSKDIILFFLNNIPLFDDNVYVKSVVRGLGYSDKNSIHNNYFFKYFFVFLSLFLIGLISLFLELKDKYRQRFDIIYSFSLCGFFVASLIFFSSEASIRVLYGVVIFSCVCFGVLLKFSNFKSSSLLVTAVGLMFYLYSFVSHNWIVDFVNRYI</sequence>
<dbReference type="RefSeq" id="WP_305471950.1">
    <property type="nucleotide sequence ID" value="NZ_JAUYVT010000006.1"/>
</dbReference>
<evidence type="ECO:0000256" key="1">
    <source>
        <dbReference type="SAM" id="Phobius"/>
    </source>
</evidence>
<proteinExistence type="predicted"/>
<keyword evidence="1" id="KW-1133">Transmembrane helix</keyword>
<dbReference type="InterPro" id="IPR049458">
    <property type="entry name" value="EpsG-like"/>
</dbReference>
<accession>A0ABT9FDF1</accession>
<feature type="transmembrane region" description="Helical" evidence="1">
    <location>
        <begin position="113"/>
        <end position="132"/>
    </location>
</feature>
<protein>
    <submittedName>
        <fullName evidence="2">EpsG family protein</fullName>
    </submittedName>
</protein>
<organism evidence="2 3">
    <name type="scientific">Pseudoalteromonas marina</name>
    <dbReference type="NCBI Taxonomy" id="267375"/>
    <lineage>
        <taxon>Bacteria</taxon>
        <taxon>Pseudomonadati</taxon>
        <taxon>Pseudomonadota</taxon>
        <taxon>Gammaproteobacteria</taxon>
        <taxon>Alteromonadales</taxon>
        <taxon>Pseudoalteromonadaceae</taxon>
        <taxon>Pseudoalteromonas</taxon>
    </lineage>
</organism>
<name>A0ABT9FDF1_9GAMM</name>
<comment type="caution">
    <text evidence="2">The sequence shown here is derived from an EMBL/GenBank/DDBJ whole genome shotgun (WGS) entry which is preliminary data.</text>
</comment>
<reference evidence="2" key="1">
    <citation type="submission" date="2023-07" db="EMBL/GenBank/DDBJ databases">
        <title>Genome content predicts the carbon catabolic preferences of heterotrophic bacteria.</title>
        <authorList>
            <person name="Gralka M."/>
        </authorList>
    </citation>
    <scope>NUCLEOTIDE SEQUENCE</scope>
    <source>
        <strain evidence="2">4G09</strain>
    </source>
</reference>
<feature type="transmembrane region" description="Helical" evidence="1">
    <location>
        <begin position="246"/>
        <end position="266"/>
    </location>
</feature>
<dbReference type="EMBL" id="JAUYVT010000006">
    <property type="protein sequence ID" value="MDP2564799.1"/>
    <property type="molecule type" value="Genomic_DNA"/>
</dbReference>
<dbReference type="Pfam" id="PF14897">
    <property type="entry name" value="EpsG"/>
    <property type="match status" value="1"/>
</dbReference>
<dbReference type="Proteomes" id="UP001177212">
    <property type="component" value="Unassembled WGS sequence"/>
</dbReference>
<evidence type="ECO:0000313" key="3">
    <source>
        <dbReference type="Proteomes" id="UP001177212"/>
    </source>
</evidence>